<proteinExistence type="predicted"/>
<protein>
    <submittedName>
        <fullName evidence="1">Alpha/beta hydrolase</fullName>
    </submittedName>
</protein>
<dbReference type="EMBL" id="CP159256">
    <property type="protein sequence ID" value="XCG52690.1"/>
    <property type="molecule type" value="Genomic_DNA"/>
</dbReference>
<reference evidence="1" key="1">
    <citation type="submission" date="2024-06" db="EMBL/GenBank/DDBJ databases">
        <title>Mesorhizobium karijinii sp. nov., a symbiont of the iconic Swainsona formosa from arid Australia.</title>
        <authorList>
            <person name="Hill Y.J."/>
            <person name="Watkin E.L.J."/>
            <person name="O'Hara G.W."/>
            <person name="Terpolilli J."/>
            <person name="Tye M.L."/>
            <person name="Kohlmeier M.G."/>
        </authorList>
    </citation>
    <scope>NUCLEOTIDE SEQUENCE</scope>
    <source>
        <strain evidence="1">WSM2240</strain>
        <plasmid evidence="1">pMk2240A</plasmid>
    </source>
</reference>
<keyword evidence="1" id="KW-0378">Hydrolase</keyword>
<name>A0AAU8D0W4_9HYPH</name>
<keyword evidence="1" id="KW-0614">Plasmid</keyword>
<gene>
    <name evidence="1" type="ORF">ABVK50_30025</name>
</gene>
<dbReference type="Gene3D" id="3.40.50.1820">
    <property type="entry name" value="alpha/beta hydrolase"/>
    <property type="match status" value="1"/>
</dbReference>
<dbReference type="InterPro" id="IPR029058">
    <property type="entry name" value="AB_hydrolase_fold"/>
</dbReference>
<geneLocation type="plasmid" evidence="1">
    <name>pMk2240A</name>
</geneLocation>
<dbReference type="GO" id="GO:0016787">
    <property type="term" value="F:hydrolase activity"/>
    <property type="evidence" value="ECO:0007669"/>
    <property type="project" value="UniProtKB-KW"/>
</dbReference>
<accession>A0AAU8D0W4</accession>
<dbReference type="SUPFAM" id="SSF53474">
    <property type="entry name" value="alpha/beta-Hydrolases"/>
    <property type="match status" value="1"/>
</dbReference>
<evidence type="ECO:0000313" key="1">
    <source>
        <dbReference type="EMBL" id="XCG52690.1"/>
    </source>
</evidence>
<organism evidence="1">
    <name type="scientific">Mesorhizobium sp. WSM2240</name>
    <dbReference type="NCBI Taxonomy" id="3228851"/>
    <lineage>
        <taxon>Bacteria</taxon>
        <taxon>Pseudomonadati</taxon>
        <taxon>Pseudomonadota</taxon>
        <taxon>Alphaproteobacteria</taxon>
        <taxon>Hyphomicrobiales</taxon>
        <taxon>Phyllobacteriaceae</taxon>
        <taxon>Mesorhizobium</taxon>
    </lineage>
</organism>
<dbReference type="AlphaFoldDB" id="A0AAU8D0W4"/>
<sequence length="307" mass="35312">MPQSEIEQTLQTIADGFRSWPRAPIMHFPAEAGLKYEDVFFPSEDGIPLEGWFIPAAGSEKIIIANHPRWFNRAGLPSHLEPWRSFAGSAGNDFEVDFVPDYKILHDAGYNILAYDLRNFGQSGTANGGIFSVGRFESRDVIGSLNYLRTREDTRNMTIGLFSRCVGGNATMFAMTRRPEHFTDVRCMVAPQPLSSRVALERGLERLGIPARYIDDLEERIRLHTSFRLDDFSPVLWARSVTIPTLLYQVREDVYTRPEDVQAMYDNMPAADKKLFWIEGTTRRWDGYTYFQREPSEILNWFARFMS</sequence>
<dbReference type="RefSeq" id="WP_353646932.1">
    <property type="nucleotide sequence ID" value="NZ_CP159256.1"/>
</dbReference>